<protein>
    <submittedName>
        <fullName evidence="1">Uncharacterized protein</fullName>
    </submittedName>
</protein>
<name>A0ABQ9CVI2_9PASS</name>
<organism evidence="1 2">
    <name type="scientific">Willisornis vidua</name>
    <name type="common">Xingu scale-backed antbird</name>
    <dbReference type="NCBI Taxonomy" id="1566151"/>
    <lineage>
        <taxon>Eukaryota</taxon>
        <taxon>Metazoa</taxon>
        <taxon>Chordata</taxon>
        <taxon>Craniata</taxon>
        <taxon>Vertebrata</taxon>
        <taxon>Euteleostomi</taxon>
        <taxon>Archelosauria</taxon>
        <taxon>Archosauria</taxon>
        <taxon>Dinosauria</taxon>
        <taxon>Saurischia</taxon>
        <taxon>Theropoda</taxon>
        <taxon>Coelurosauria</taxon>
        <taxon>Aves</taxon>
        <taxon>Neognathae</taxon>
        <taxon>Neoaves</taxon>
        <taxon>Telluraves</taxon>
        <taxon>Australaves</taxon>
        <taxon>Passeriformes</taxon>
        <taxon>Thamnophilidae</taxon>
        <taxon>Willisornis</taxon>
    </lineage>
</organism>
<reference evidence="1" key="1">
    <citation type="submission" date="2019-10" db="EMBL/GenBank/DDBJ databases">
        <authorList>
            <person name="Soares A.E.R."/>
            <person name="Aleixo A."/>
            <person name="Schneider P."/>
            <person name="Miyaki C.Y."/>
            <person name="Schneider M.P."/>
            <person name="Mello C."/>
            <person name="Vasconcelos A.T.R."/>
        </authorList>
    </citation>
    <scope>NUCLEOTIDE SEQUENCE</scope>
    <source>
        <tissue evidence="1">Muscle</tissue>
    </source>
</reference>
<dbReference type="PANTHER" id="PTHR33332">
    <property type="entry name" value="REVERSE TRANSCRIPTASE DOMAIN-CONTAINING PROTEIN"/>
    <property type="match status" value="1"/>
</dbReference>
<dbReference type="Proteomes" id="UP001145742">
    <property type="component" value="Unassembled WGS sequence"/>
</dbReference>
<sequence>MIHMNGPCFDNWSVYKPGKKRLESSTAKRDQVILVHGKMEISQQCPASQESQPSPGGYIRQSIASRSRMGIVLLSSALGQPHLEYCVQFWAPEYRKNIQLLESVQRRAMKMVKGLEGKLYEKQLRALGLFSLKETEGRPHWTYNFLMRGRGAAGNDLFIPMTSDWIQGNGMKLSQGRGRLGINEKIFHPEGG</sequence>
<keyword evidence="2" id="KW-1185">Reference proteome</keyword>
<gene>
    <name evidence="1" type="ORF">WISP_111441</name>
</gene>
<evidence type="ECO:0000313" key="1">
    <source>
        <dbReference type="EMBL" id="KAJ7409948.1"/>
    </source>
</evidence>
<comment type="caution">
    <text evidence="1">The sequence shown here is derived from an EMBL/GenBank/DDBJ whole genome shotgun (WGS) entry which is preliminary data.</text>
</comment>
<proteinExistence type="predicted"/>
<evidence type="ECO:0000313" key="2">
    <source>
        <dbReference type="Proteomes" id="UP001145742"/>
    </source>
</evidence>
<accession>A0ABQ9CVI2</accession>
<dbReference type="EMBL" id="WHWB01034440">
    <property type="protein sequence ID" value="KAJ7409948.1"/>
    <property type="molecule type" value="Genomic_DNA"/>
</dbReference>